<evidence type="ECO:0000256" key="1">
    <source>
        <dbReference type="SAM" id="MobiDB-lite"/>
    </source>
</evidence>
<evidence type="ECO:0000313" key="3">
    <source>
        <dbReference type="Proteomes" id="UP000568158"/>
    </source>
</evidence>
<reference evidence="2 3" key="1">
    <citation type="journal article" date="2020" name="Appl. Microbiol. Biotechnol.">
        <title>Targeted gene deletion in Brettanomyces bruxellensis with an expression-free CRISPR-Cas9 system.</title>
        <authorList>
            <person name="Varela C."/>
            <person name="Bartel C."/>
            <person name="Onetto C."/>
            <person name="Borneman A."/>
        </authorList>
    </citation>
    <scope>NUCLEOTIDE SEQUENCE [LARGE SCALE GENOMIC DNA]</scope>
    <source>
        <strain evidence="2 3">AWRI1613</strain>
    </source>
</reference>
<dbReference type="AlphaFoldDB" id="A0A8H6BQE8"/>
<sequence length="77" mass="8807">MEWDPIDPIGVTDHKASNESMNVENNGGAEIERDGQEKSHREEQKKKGGEEEEEEDNDNDDDDDDDGDDDDDEPDEW</sequence>
<feature type="region of interest" description="Disordered" evidence="1">
    <location>
        <begin position="1"/>
        <end position="77"/>
    </location>
</feature>
<protein>
    <submittedName>
        <fullName evidence="2">Uncharacterized protein</fullName>
    </submittedName>
</protein>
<comment type="caution">
    <text evidence="2">The sequence shown here is derived from an EMBL/GenBank/DDBJ whole genome shotgun (WGS) entry which is preliminary data.</text>
</comment>
<proteinExistence type="predicted"/>
<dbReference type="Proteomes" id="UP000568158">
    <property type="component" value="Unassembled WGS sequence"/>
</dbReference>
<name>A0A8H6BQE8_DEKBR</name>
<feature type="compositionally biased region" description="Basic and acidic residues" evidence="1">
    <location>
        <begin position="30"/>
        <end position="49"/>
    </location>
</feature>
<organism evidence="2 3">
    <name type="scientific">Dekkera bruxellensis</name>
    <name type="common">Brettanomyces custersii</name>
    <dbReference type="NCBI Taxonomy" id="5007"/>
    <lineage>
        <taxon>Eukaryota</taxon>
        <taxon>Fungi</taxon>
        <taxon>Dikarya</taxon>
        <taxon>Ascomycota</taxon>
        <taxon>Saccharomycotina</taxon>
        <taxon>Pichiomycetes</taxon>
        <taxon>Pichiales</taxon>
        <taxon>Pichiaceae</taxon>
        <taxon>Brettanomyces</taxon>
    </lineage>
</organism>
<gene>
    <name evidence="2" type="ORF">HII12_000583</name>
</gene>
<accession>A0A8H6BQE8</accession>
<evidence type="ECO:0000313" key="2">
    <source>
        <dbReference type="EMBL" id="KAF6015791.1"/>
    </source>
</evidence>
<feature type="compositionally biased region" description="Acidic residues" evidence="1">
    <location>
        <begin position="50"/>
        <end position="77"/>
    </location>
</feature>
<dbReference type="EMBL" id="JABCYN010000007">
    <property type="protein sequence ID" value="KAF6015791.1"/>
    <property type="molecule type" value="Genomic_DNA"/>
</dbReference>